<dbReference type="AlphaFoldDB" id="A0AAV9EHU1"/>
<gene>
    <name evidence="4" type="ORF">QJS10_CPA06g00398</name>
</gene>
<dbReference type="InterPro" id="IPR001878">
    <property type="entry name" value="Znf_CCHC"/>
</dbReference>
<comment type="caution">
    <text evidence="4">The sequence shown here is derived from an EMBL/GenBank/DDBJ whole genome shotgun (WGS) entry which is preliminary data.</text>
</comment>
<dbReference type="Proteomes" id="UP001180020">
    <property type="component" value="Unassembled WGS sequence"/>
</dbReference>
<dbReference type="Gene3D" id="4.10.60.10">
    <property type="entry name" value="Zinc finger, CCHC-type"/>
    <property type="match status" value="1"/>
</dbReference>
<protein>
    <recommendedName>
        <fullName evidence="3">CCHC-type domain-containing protein</fullName>
    </recommendedName>
</protein>
<feature type="region of interest" description="Disordered" evidence="2">
    <location>
        <begin position="341"/>
        <end position="404"/>
    </location>
</feature>
<sequence>MEAVPDDGNRKEVLAGAGASEFNNGGDGSEKKKEKGKEVVLDDGSGNVIGSGQQALRHDDRGRVLSGPDSEGWHKVPSKRRKVAALGGSSSGGRLGRERRCFRCLGAGHWRRECRDPVVCWRCKRAGHRAATCHLSHMGPESNHPPPIASSRPSYIPSIRLPISRLVEAAAAHLSECIIAKARGHSSSPAVVKEVATLLWGPRACSQVRRVGADTFLIGVPSARIREDMLLAGCMYGGGSSFSLSAWSPVLGAAPVAPRLWTVRFSGLPLHWMEAGCVTQLAERYGRLIDITKVDMDVEGLFFKEMVIEAAEVPASGRIRVSIGHETFDILSTVQESGAGRHRSWADVARPGGSRSRPSSSPVAASDPGKGGSDSSSETTQARCDGMGSVQNVGPEKTDQVMETGKPAEAWEVTYQAGPTVEVGLACAESPSVVPLAREELLSESNSVPVRQSQGTATAREESPKSQQPFCEFGSISKILAGNFKSGGRTVMVQPVSGATRPEPAEPIYGPPVRIPVGLSEEVFFGPGSIGPDWSWTWWDRDPNAGEDIFRPVRDVFPSVPISTREETGQSGVDKVVTMETAVSPRVTKEGPHLMKDREEMVWSRAHRVGIRLNSSADQQRFCDFLRETFGKRGAFDEGTSVVLGTSAASVLVEEVDRPANGPC</sequence>
<feature type="compositionally biased region" description="Low complexity" evidence="2">
    <location>
        <begin position="348"/>
        <end position="377"/>
    </location>
</feature>
<feature type="region of interest" description="Disordered" evidence="2">
    <location>
        <begin position="1"/>
        <end position="91"/>
    </location>
</feature>
<evidence type="ECO:0000256" key="2">
    <source>
        <dbReference type="SAM" id="MobiDB-lite"/>
    </source>
</evidence>
<dbReference type="GO" id="GO:0008270">
    <property type="term" value="F:zinc ion binding"/>
    <property type="evidence" value="ECO:0007669"/>
    <property type="project" value="UniProtKB-KW"/>
</dbReference>
<feature type="compositionally biased region" description="Basic and acidic residues" evidence="2">
    <location>
        <begin position="28"/>
        <end position="40"/>
    </location>
</feature>
<keyword evidence="1" id="KW-0863">Zinc-finger</keyword>
<feature type="domain" description="CCHC-type" evidence="3">
    <location>
        <begin position="120"/>
        <end position="133"/>
    </location>
</feature>
<dbReference type="GO" id="GO:0003676">
    <property type="term" value="F:nucleic acid binding"/>
    <property type="evidence" value="ECO:0007669"/>
    <property type="project" value="InterPro"/>
</dbReference>
<dbReference type="InterPro" id="IPR036875">
    <property type="entry name" value="Znf_CCHC_sf"/>
</dbReference>
<keyword evidence="1" id="KW-0479">Metal-binding</keyword>
<evidence type="ECO:0000256" key="1">
    <source>
        <dbReference type="PROSITE-ProRule" id="PRU00047"/>
    </source>
</evidence>
<name>A0AAV9EHU1_ACOCL</name>
<feature type="region of interest" description="Disordered" evidence="2">
    <location>
        <begin position="445"/>
        <end position="468"/>
    </location>
</feature>
<feature type="compositionally biased region" description="Polar residues" evidence="2">
    <location>
        <begin position="445"/>
        <end position="457"/>
    </location>
</feature>
<dbReference type="EMBL" id="JAUJYO010000006">
    <property type="protein sequence ID" value="KAK1313054.1"/>
    <property type="molecule type" value="Genomic_DNA"/>
</dbReference>
<feature type="domain" description="CCHC-type" evidence="3">
    <location>
        <begin position="99"/>
        <end position="116"/>
    </location>
</feature>
<reference evidence="4" key="1">
    <citation type="journal article" date="2023" name="Nat. Commun.">
        <title>Diploid and tetraploid genomes of Acorus and the evolution of monocots.</title>
        <authorList>
            <person name="Ma L."/>
            <person name="Liu K.W."/>
            <person name="Li Z."/>
            <person name="Hsiao Y.Y."/>
            <person name="Qi Y."/>
            <person name="Fu T."/>
            <person name="Tang G.D."/>
            <person name="Zhang D."/>
            <person name="Sun W.H."/>
            <person name="Liu D.K."/>
            <person name="Li Y."/>
            <person name="Chen G.Z."/>
            <person name="Liu X.D."/>
            <person name="Liao X.Y."/>
            <person name="Jiang Y.T."/>
            <person name="Yu X."/>
            <person name="Hao Y."/>
            <person name="Huang J."/>
            <person name="Zhao X.W."/>
            <person name="Ke S."/>
            <person name="Chen Y.Y."/>
            <person name="Wu W.L."/>
            <person name="Hsu J.L."/>
            <person name="Lin Y.F."/>
            <person name="Huang M.D."/>
            <person name="Li C.Y."/>
            <person name="Huang L."/>
            <person name="Wang Z.W."/>
            <person name="Zhao X."/>
            <person name="Zhong W.Y."/>
            <person name="Peng D.H."/>
            <person name="Ahmad S."/>
            <person name="Lan S."/>
            <person name="Zhang J.S."/>
            <person name="Tsai W.C."/>
            <person name="Van de Peer Y."/>
            <person name="Liu Z.J."/>
        </authorList>
    </citation>
    <scope>NUCLEOTIDE SEQUENCE</scope>
    <source>
        <strain evidence="4">CP</strain>
    </source>
</reference>
<evidence type="ECO:0000313" key="4">
    <source>
        <dbReference type="EMBL" id="KAK1313054.1"/>
    </source>
</evidence>
<proteinExistence type="predicted"/>
<accession>A0AAV9EHU1</accession>
<reference evidence="4" key="2">
    <citation type="submission" date="2023-06" db="EMBL/GenBank/DDBJ databases">
        <authorList>
            <person name="Ma L."/>
            <person name="Liu K.-W."/>
            <person name="Li Z."/>
            <person name="Hsiao Y.-Y."/>
            <person name="Qi Y."/>
            <person name="Fu T."/>
            <person name="Tang G."/>
            <person name="Zhang D."/>
            <person name="Sun W.-H."/>
            <person name="Liu D.-K."/>
            <person name="Li Y."/>
            <person name="Chen G.-Z."/>
            <person name="Liu X.-D."/>
            <person name="Liao X.-Y."/>
            <person name="Jiang Y.-T."/>
            <person name="Yu X."/>
            <person name="Hao Y."/>
            <person name="Huang J."/>
            <person name="Zhao X.-W."/>
            <person name="Ke S."/>
            <person name="Chen Y.-Y."/>
            <person name="Wu W.-L."/>
            <person name="Hsu J.-L."/>
            <person name="Lin Y.-F."/>
            <person name="Huang M.-D."/>
            <person name="Li C.-Y."/>
            <person name="Huang L."/>
            <person name="Wang Z.-W."/>
            <person name="Zhao X."/>
            <person name="Zhong W.-Y."/>
            <person name="Peng D.-H."/>
            <person name="Ahmad S."/>
            <person name="Lan S."/>
            <person name="Zhang J.-S."/>
            <person name="Tsai W.-C."/>
            <person name="Van De Peer Y."/>
            <person name="Liu Z.-J."/>
        </authorList>
    </citation>
    <scope>NUCLEOTIDE SEQUENCE</scope>
    <source>
        <strain evidence="4">CP</strain>
        <tissue evidence="4">Leaves</tissue>
    </source>
</reference>
<evidence type="ECO:0000313" key="5">
    <source>
        <dbReference type="Proteomes" id="UP001180020"/>
    </source>
</evidence>
<keyword evidence="5" id="KW-1185">Reference proteome</keyword>
<keyword evidence="1" id="KW-0862">Zinc</keyword>
<evidence type="ECO:0000259" key="3">
    <source>
        <dbReference type="PROSITE" id="PS50158"/>
    </source>
</evidence>
<dbReference type="SUPFAM" id="SSF57756">
    <property type="entry name" value="Retrovirus zinc finger-like domains"/>
    <property type="match status" value="1"/>
</dbReference>
<organism evidence="4 5">
    <name type="scientific">Acorus calamus</name>
    <name type="common">Sweet flag</name>
    <dbReference type="NCBI Taxonomy" id="4465"/>
    <lineage>
        <taxon>Eukaryota</taxon>
        <taxon>Viridiplantae</taxon>
        <taxon>Streptophyta</taxon>
        <taxon>Embryophyta</taxon>
        <taxon>Tracheophyta</taxon>
        <taxon>Spermatophyta</taxon>
        <taxon>Magnoliopsida</taxon>
        <taxon>Liliopsida</taxon>
        <taxon>Acoraceae</taxon>
        <taxon>Acorus</taxon>
    </lineage>
</organism>
<dbReference type="PROSITE" id="PS50158">
    <property type="entry name" value="ZF_CCHC"/>
    <property type="match status" value="2"/>
</dbReference>
<dbReference type="SMART" id="SM00343">
    <property type="entry name" value="ZnF_C2HC"/>
    <property type="match status" value="2"/>
</dbReference>